<dbReference type="EMBL" id="LWDX02037374">
    <property type="protein sequence ID" value="OEL25380.1"/>
    <property type="molecule type" value="Genomic_DNA"/>
</dbReference>
<dbReference type="InterPro" id="IPR013721">
    <property type="entry name" value="STAG"/>
</dbReference>
<keyword evidence="7" id="KW-0159">Chromosome partition</keyword>
<keyword evidence="9 20" id="KW-0472">Membrane</keyword>
<keyword evidence="12" id="KW-0131">Cell cycle</keyword>
<evidence type="ECO:0000259" key="21">
    <source>
        <dbReference type="PROSITE" id="PS51425"/>
    </source>
</evidence>
<feature type="transmembrane region" description="Helical" evidence="20">
    <location>
        <begin position="85"/>
        <end position="102"/>
    </location>
</feature>
<comment type="similarity">
    <text evidence="3">Belongs to the SCC3 family.</text>
</comment>
<dbReference type="GO" id="GO:0007062">
    <property type="term" value="P:sister chromatid cohesion"/>
    <property type="evidence" value="ECO:0007669"/>
    <property type="project" value="UniProtKB-ARBA"/>
</dbReference>
<dbReference type="PANTHER" id="PTHR11199">
    <property type="entry name" value="STROMAL ANTIGEN"/>
    <property type="match status" value="1"/>
</dbReference>
<evidence type="ECO:0000256" key="5">
    <source>
        <dbReference type="ARBA" id="ARBA00022553"/>
    </source>
</evidence>
<organism evidence="22 23">
    <name type="scientific">Dichanthelium oligosanthes</name>
    <dbReference type="NCBI Taxonomy" id="888268"/>
    <lineage>
        <taxon>Eukaryota</taxon>
        <taxon>Viridiplantae</taxon>
        <taxon>Streptophyta</taxon>
        <taxon>Embryophyta</taxon>
        <taxon>Tracheophyta</taxon>
        <taxon>Spermatophyta</taxon>
        <taxon>Magnoliopsida</taxon>
        <taxon>Liliopsida</taxon>
        <taxon>Poales</taxon>
        <taxon>Poaceae</taxon>
        <taxon>PACMAD clade</taxon>
        <taxon>Panicoideae</taxon>
        <taxon>Panicodae</taxon>
        <taxon>Paniceae</taxon>
        <taxon>Dichantheliinae</taxon>
        <taxon>Dichanthelium</taxon>
    </lineage>
</organism>
<dbReference type="OrthoDB" id="498590at2759"/>
<keyword evidence="8 20" id="KW-1133">Transmembrane helix</keyword>
<keyword evidence="5" id="KW-0597">Phosphoprotein</keyword>
<dbReference type="FunFam" id="1.25.10.10:FF:000449">
    <property type="entry name" value="Cohesin subunit SA-3"/>
    <property type="match status" value="1"/>
</dbReference>
<dbReference type="GO" id="GO:0008278">
    <property type="term" value="C:cohesin complex"/>
    <property type="evidence" value="ECO:0007669"/>
    <property type="project" value="TreeGrafter"/>
</dbReference>
<dbReference type="Pfam" id="PF21581">
    <property type="entry name" value="SCD"/>
    <property type="match status" value="1"/>
</dbReference>
<dbReference type="GO" id="GO:0051321">
    <property type="term" value="P:meiotic cell cycle"/>
    <property type="evidence" value="ECO:0007669"/>
    <property type="project" value="UniProtKB-KW"/>
</dbReference>
<evidence type="ECO:0000256" key="6">
    <source>
        <dbReference type="ARBA" id="ARBA00022692"/>
    </source>
</evidence>
<evidence type="ECO:0000313" key="23">
    <source>
        <dbReference type="Proteomes" id="UP000095767"/>
    </source>
</evidence>
<feature type="transmembrane region" description="Helical" evidence="20">
    <location>
        <begin position="114"/>
        <end position="138"/>
    </location>
</feature>
<evidence type="ECO:0000256" key="1">
    <source>
        <dbReference type="ARBA" id="ARBA00004141"/>
    </source>
</evidence>
<dbReference type="GO" id="GO:0000785">
    <property type="term" value="C:chromatin"/>
    <property type="evidence" value="ECO:0007669"/>
    <property type="project" value="TreeGrafter"/>
</dbReference>
<dbReference type="STRING" id="888268.A0A1E5VJT0"/>
<evidence type="ECO:0000256" key="14">
    <source>
        <dbReference type="ARBA" id="ARBA00064253"/>
    </source>
</evidence>
<feature type="transmembrane region" description="Helical" evidence="20">
    <location>
        <begin position="345"/>
        <end position="368"/>
    </location>
</feature>
<dbReference type="Gene3D" id="1.25.10.10">
    <property type="entry name" value="Leucine-rich Repeat Variant"/>
    <property type="match status" value="1"/>
</dbReference>
<dbReference type="InterPro" id="IPR016024">
    <property type="entry name" value="ARM-type_fold"/>
</dbReference>
<dbReference type="GO" id="GO:0007059">
    <property type="term" value="P:chromosome segregation"/>
    <property type="evidence" value="ECO:0007669"/>
    <property type="project" value="UniProtKB-KW"/>
</dbReference>
<dbReference type="GO" id="GO:0003682">
    <property type="term" value="F:chromatin binding"/>
    <property type="evidence" value="ECO:0007669"/>
    <property type="project" value="TreeGrafter"/>
</dbReference>
<dbReference type="InterPro" id="IPR039662">
    <property type="entry name" value="Cohesin_Scc3/SA"/>
</dbReference>
<dbReference type="GO" id="GO:0015385">
    <property type="term" value="F:sodium:proton antiporter activity"/>
    <property type="evidence" value="ECO:0007669"/>
    <property type="project" value="InterPro"/>
</dbReference>
<evidence type="ECO:0000256" key="9">
    <source>
        <dbReference type="ARBA" id="ARBA00023136"/>
    </source>
</evidence>
<dbReference type="InterPro" id="IPR006153">
    <property type="entry name" value="Cation/H_exchanger_TM"/>
</dbReference>
<feature type="transmembrane region" description="Helical" evidence="20">
    <location>
        <begin position="219"/>
        <end position="241"/>
    </location>
</feature>
<dbReference type="Pfam" id="PF00999">
    <property type="entry name" value="Na_H_Exchanger"/>
    <property type="match status" value="1"/>
</dbReference>
<feature type="transmembrane region" description="Helical" evidence="20">
    <location>
        <begin position="150"/>
        <end position="169"/>
    </location>
</feature>
<dbReference type="Proteomes" id="UP000095767">
    <property type="component" value="Unassembled WGS sequence"/>
</dbReference>
<dbReference type="InterPro" id="IPR056396">
    <property type="entry name" value="HEAT_SCC3-SA"/>
</dbReference>
<dbReference type="Pfam" id="PF24571">
    <property type="entry name" value="HEAT_SCC3-SA"/>
    <property type="match status" value="2"/>
</dbReference>
<feature type="domain" description="SCD" evidence="21">
    <location>
        <begin position="818"/>
        <end position="903"/>
    </location>
</feature>
<dbReference type="Pfam" id="PF08514">
    <property type="entry name" value="STAG"/>
    <property type="match status" value="1"/>
</dbReference>
<evidence type="ECO:0000256" key="2">
    <source>
        <dbReference type="ARBA" id="ARBA00004286"/>
    </source>
</evidence>
<evidence type="ECO:0000256" key="19">
    <source>
        <dbReference type="SAM" id="MobiDB-lite"/>
    </source>
</evidence>
<feature type="transmembrane region" description="Helical" evidence="20">
    <location>
        <begin position="25"/>
        <end position="44"/>
    </location>
</feature>
<evidence type="ECO:0000256" key="20">
    <source>
        <dbReference type="SAM" id="Phobius"/>
    </source>
</evidence>
<proteinExistence type="inferred from homology"/>
<accession>A0A1E5VJT0</accession>
<comment type="subunit">
    <text evidence="14">Component of the meiosis-specific cohesin complex, which also contains the SMC1 (SMC1A or SMC1B) and SMC3 heterodimer. Such complex likely contains RAD21, or the meiosis-specific related protein REC8. Interacts with CCDC79/TERB1; recruiting cohesin to telomeres to develop structural rigidity.</text>
</comment>
<feature type="region of interest" description="Disordered" evidence="19">
    <location>
        <begin position="1582"/>
        <end position="1693"/>
    </location>
</feature>
<evidence type="ECO:0000256" key="15">
    <source>
        <dbReference type="ARBA" id="ARBA00067279"/>
    </source>
</evidence>
<keyword evidence="4" id="KW-0158">Chromosome</keyword>
<keyword evidence="10" id="KW-0539">Nucleus</keyword>
<dbReference type="GO" id="GO:0005634">
    <property type="term" value="C:nucleus"/>
    <property type="evidence" value="ECO:0007669"/>
    <property type="project" value="TreeGrafter"/>
</dbReference>
<dbReference type="GO" id="GO:0016020">
    <property type="term" value="C:membrane"/>
    <property type="evidence" value="ECO:0007669"/>
    <property type="project" value="UniProtKB-SubCell"/>
</dbReference>
<dbReference type="InterPro" id="IPR020839">
    <property type="entry name" value="SCD"/>
</dbReference>
<gene>
    <name evidence="22" type="ORF">BAE44_0013600</name>
</gene>
<feature type="transmembrane region" description="Helical" evidence="20">
    <location>
        <begin position="56"/>
        <end position="73"/>
    </location>
</feature>
<dbReference type="PROSITE" id="PS51425">
    <property type="entry name" value="SCD"/>
    <property type="match status" value="1"/>
</dbReference>
<feature type="transmembrane region" description="Helical" evidence="20">
    <location>
        <begin position="176"/>
        <end position="199"/>
    </location>
</feature>
<evidence type="ECO:0000256" key="17">
    <source>
        <dbReference type="ARBA" id="ARBA00081834"/>
    </source>
</evidence>
<evidence type="ECO:0000313" key="22">
    <source>
        <dbReference type="EMBL" id="OEL25380.1"/>
    </source>
</evidence>
<evidence type="ECO:0000256" key="12">
    <source>
        <dbReference type="ARBA" id="ARBA00023306"/>
    </source>
</evidence>
<dbReference type="PANTHER" id="PTHR11199:SF0">
    <property type="entry name" value="LD34181P-RELATED"/>
    <property type="match status" value="1"/>
</dbReference>
<comment type="subcellular location">
    <subcellularLocation>
        <location evidence="2">Chromosome</location>
    </subcellularLocation>
    <subcellularLocation>
        <location evidence="1">Membrane</location>
        <topology evidence="1">Multi-pass membrane protein</topology>
    </subcellularLocation>
</comment>
<dbReference type="SUPFAM" id="SSF48371">
    <property type="entry name" value="ARM repeat"/>
    <property type="match status" value="1"/>
</dbReference>
<dbReference type="Gene3D" id="6.10.140.1330">
    <property type="match status" value="1"/>
</dbReference>
<dbReference type="InterPro" id="IPR011989">
    <property type="entry name" value="ARM-like"/>
</dbReference>
<reference evidence="22 23" key="1">
    <citation type="submission" date="2016-09" db="EMBL/GenBank/DDBJ databases">
        <title>The draft genome of Dichanthelium oligosanthes: A C3 panicoid grass species.</title>
        <authorList>
            <person name="Studer A.J."/>
            <person name="Schnable J.C."/>
            <person name="Brutnell T.P."/>
        </authorList>
    </citation>
    <scope>NUCLEOTIDE SEQUENCE [LARGE SCALE GENOMIC DNA]</scope>
    <source>
        <strain evidence="23">cv. Kellogg 1175</strain>
        <tissue evidence="22">Leaf</tissue>
    </source>
</reference>
<sequence>MMALGTGAWAGMALGDPPADYGSVAAVGLFVALLCVCIIVGHLLEENRWMNESITALFIGLGTGAVILFASSGKHSRVLRFSEDLFFIYLLPPIIFNAGFQVKKKQFFRNFVTITLFGAVGTLISFTVISLGALGLISRLNIGALELGDYLALGAIFSATDSVCTLQVLSQDETPFLYSLVFGEGVVNDATSVVLFNAILNFDLGNINTAKLLQFIGSFLYLFSTSTILGVAAGLLSAYIIKKLYFGRHSTDREVSIMMLMAYLSYMLAELLDLSGILTVFFCGIAMSHYTWHNVTESSRVTTKHAFATLSFIAETFLFLYVGMDALDIEKWKIVGQTYSPVQSIALSSTILALVLVSRAAFVFPLSFLSNLTKKTPGGKISFRQQVIVWWAGLMRGAVSIALAYNKFTRSGHTQQPSNAIMITSTISVVLFSTLVFGLLTKPLIRLLIPPRHLSRESSALSEPSSPKSFLEHLVANSPDHPDLENGISLRRPTSLRLLLASPSRVCSTRAARSGPPMEETLASLRRPVSLRPAGFRHWSPPGPFRFQRVFAEFLSGGFVLQKRGRPPKPREEYHADFEEELDAGGGLAPPQSKRKRAASATAAAVLEDHPLIDIIKHNGGLIGHAVKKLVEDYESNTNSVIFQILAMLFEACGAKHEIYSDFLRESDVDEIVLSLVELARKGLVEDNYNAKQKDLKHFKENLVSFWDSLVLECQNGPLFDNILFQKIKDYVVALSCAPPRVYRQVASLVGLQLVTSFISVAKILSGQRETTQRQLNAEKKKQSDGPLVESLNKRLALTHENIKYLEELMRKIFSGLFMHRYRDVDPEIRMSCIKSLGIWVVSYPSLFLQDIYLKYLGWTLNDKNAGVRRTSILALQSLYEVDDNIPSLGLFTERFYTRMIQLADDIDVSVAVSAIGLIKQLLRHQLLSDDDLGPLYDLLIDEPPMIRRAIGELVYDHLIAQNIKTSHPGARDGENEPSEVHIGRMLQILREFSDDPVLSSYVIDDIWDDMKAMRDWRCMISVLLDENPAIELTDMDGTNLVRMLQASAKKAVGERIIPAMDNRKLYYNKGQKLIFILVPDWEMLGINLLQETLENSKREITSALLTRYPQLLRKYISDKAKISPLVDMMILLKLEMYSYKRQEKHFKAAIDLIADAFFKHGEKDTLRSCIKAITFCCTECQADLKDYAENKLKNLEDELVLKVKTAIKEVEAGDDEYSLLVNLKRLYELQLSKPVKNDSLFDDMYRILSHLRDMDNEVKSFLLLNMYLQVAWCLHAIDGENPSEASFDELLSKQSSLFDQLYYYLVVLPTFQKEGRSTTVLSCRVCLITAEMWCLFKKSKYSSTRLESLGYLPQLDMVQKFWKLCEQQLNISDETEDEDANEEYIEDTNRDAVMIAAAKLVLADTVSKDYLGPEIVSHYVSHGASTTEIIKHLITSLRKNANFDMAALFFEALKRAYERYITHVHDGENQTLTGKSYSECQDLASRLAGFYIGAARNKNKSEILKIIQDGVSFAFADLPNQLSFLEAALLPFVSKLPSSDIPEILADVEKRAQDANMNGDQSAWRPYFTFVEHLREKHAKNEVLHEEEEKPVKRRGRPRKVRDVPDVPDVRGKKLFKDDGHNSSDEESISASDHNGHGGDDDSDDDADQPLINTIRSSAAKLRSLKVSQQGTSSRKGASGPSGKFGILSLIN</sequence>
<evidence type="ECO:0000256" key="7">
    <source>
        <dbReference type="ARBA" id="ARBA00022829"/>
    </source>
</evidence>
<evidence type="ECO:0000256" key="10">
    <source>
        <dbReference type="ARBA" id="ARBA00023242"/>
    </source>
</evidence>
<feature type="compositionally biased region" description="Basic and acidic residues" evidence="19">
    <location>
        <begin position="1582"/>
        <end position="1592"/>
    </location>
</feature>
<dbReference type="InterPro" id="IPR004709">
    <property type="entry name" value="NaH_exchanger"/>
</dbReference>
<keyword evidence="23" id="KW-1185">Reference proteome</keyword>
<protein>
    <recommendedName>
        <fullName evidence="15">Cohesin subunit SA-3</fullName>
    </recommendedName>
    <alternativeName>
        <fullName evidence="17">SCC3 homolog 3</fullName>
    </alternativeName>
    <alternativeName>
        <fullName evidence="16">Stromal antigen 3</fullName>
    </alternativeName>
    <alternativeName>
        <fullName evidence="18">Stromalin-3</fullName>
    </alternativeName>
</protein>
<feature type="compositionally biased region" description="Polar residues" evidence="19">
    <location>
        <begin position="1667"/>
        <end position="1677"/>
    </location>
</feature>
<evidence type="ECO:0000256" key="4">
    <source>
        <dbReference type="ARBA" id="ARBA00022454"/>
    </source>
</evidence>
<feature type="transmembrane region" description="Helical" evidence="20">
    <location>
        <begin position="420"/>
        <end position="440"/>
    </location>
</feature>
<evidence type="ECO:0000256" key="8">
    <source>
        <dbReference type="ARBA" id="ARBA00022989"/>
    </source>
</evidence>
<evidence type="ECO:0000256" key="18">
    <source>
        <dbReference type="ARBA" id="ARBA00082975"/>
    </source>
</evidence>
<evidence type="ECO:0000256" key="13">
    <source>
        <dbReference type="ARBA" id="ARBA00057292"/>
    </source>
</evidence>
<feature type="compositionally biased region" description="Basic and acidic residues" evidence="19">
    <location>
        <begin position="1602"/>
        <end position="1625"/>
    </location>
</feature>
<evidence type="ECO:0000256" key="11">
    <source>
        <dbReference type="ARBA" id="ARBA00023254"/>
    </source>
</evidence>
<dbReference type="PRINTS" id="PR01084">
    <property type="entry name" value="NAHEXCHNGR"/>
</dbReference>
<feature type="transmembrane region" description="Helical" evidence="20">
    <location>
        <begin position="388"/>
        <end position="408"/>
    </location>
</feature>
<evidence type="ECO:0000256" key="3">
    <source>
        <dbReference type="ARBA" id="ARBA00005486"/>
    </source>
</evidence>
<keyword evidence="6 20" id="KW-0812">Transmembrane</keyword>
<keyword evidence="11" id="KW-0469">Meiosis</keyword>
<evidence type="ECO:0000256" key="16">
    <source>
        <dbReference type="ARBA" id="ARBA00077200"/>
    </source>
</evidence>
<comment type="function">
    <text evidence="13">Meiosis specific component of cohesin complex. The cohesin complex is required for the cohesion of sister chromatids after DNA replication. The cohesin complex apparently forms a large proteinaceous ring within which sister chromatids can be trapped. At anaphase, the complex is cleaved and dissociates from chromatin, allowing sister chromatids to segregate. The meiosis-specific cohesin complex probably replaces mitosis specific cohesin complex when it dissociates from chromatin during prophase I.</text>
</comment>
<comment type="caution">
    <text evidence="22">The sequence shown here is derived from an EMBL/GenBank/DDBJ whole genome shotgun (WGS) entry which is preliminary data.</text>
</comment>
<name>A0A1E5VJT0_9POAL</name>
<feature type="transmembrane region" description="Helical" evidence="20">
    <location>
        <begin position="262"/>
        <end position="287"/>
    </location>
</feature>
<feature type="transmembrane region" description="Helical" evidence="20">
    <location>
        <begin position="307"/>
        <end position="324"/>
    </location>
</feature>
<dbReference type="GO" id="GO:0006885">
    <property type="term" value="P:regulation of pH"/>
    <property type="evidence" value="ECO:0007669"/>
    <property type="project" value="InterPro"/>
</dbReference>